<reference evidence="2" key="1">
    <citation type="submission" date="2022-01" db="EMBL/GenBank/DDBJ databases">
        <title>Whole genome-based taxonomy of the Shewanellaceae.</title>
        <authorList>
            <person name="Martin-Rodriguez A.J."/>
        </authorList>
    </citation>
    <scope>NUCLEOTIDE SEQUENCE</scope>
    <source>
        <strain evidence="2">KCTC 23973</strain>
    </source>
</reference>
<keyword evidence="1" id="KW-0732">Signal</keyword>
<evidence type="ECO:0008006" key="4">
    <source>
        <dbReference type="Google" id="ProtNLM"/>
    </source>
</evidence>
<dbReference type="EMBL" id="JAKILB010000006">
    <property type="protein sequence ID" value="MCL1138992.1"/>
    <property type="molecule type" value="Genomic_DNA"/>
</dbReference>
<accession>A0A9X2CEJ8</accession>
<dbReference type="Proteomes" id="UP001139293">
    <property type="component" value="Unassembled WGS sequence"/>
</dbReference>
<sequence length="165" mass="17577">MKFNINLLFVGLVFSTCAYSESQANSNVVAITSSNSNSIETTADTSFSLGVGYQYGGVLGVRYNYQNQNHVFLASLGLVGGALGYQYAFSEQKHLVGLSVGSEVLTSEDGFAVLTYEYYPEGFTDGGWQFGVSGGVRREDDGGSFGNVGKTATEPTGMISLGYKF</sequence>
<dbReference type="AlphaFoldDB" id="A0A9X2CEJ8"/>
<evidence type="ECO:0000313" key="3">
    <source>
        <dbReference type="Proteomes" id="UP001139293"/>
    </source>
</evidence>
<feature type="chain" id="PRO_5040779954" description="Outer membrane protein beta-barrel domain-containing protein" evidence="1">
    <location>
        <begin position="21"/>
        <end position="165"/>
    </location>
</feature>
<organism evidence="2 3">
    <name type="scientific">Shewanella pneumatophori</name>
    <dbReference type="NCBI Taxonomy" id="314092"/>
    <lineage>
        <taxon>Bacteria</taxon>
        <taxon>Pseudomonadati</taxon>
        <taxon>Pseudomonadota</taxon>
        <taxon>Gammaproteobacteria</taxon>
        <taxon>Alteromonadales</taxon>
        <taxon>Shewanellaceae</taxon>
        <taxon>Shewanella</taxon>
    </lineage>
</organism>
<evidence type="ECO:0000256" key="1">
    <source>
        <dbReference type="SAM" id="SignalP"/>
    </source>
</evidence>
<gene>
    <name evidence="2" type="ORF">L2740_10610</name>
</gene>
<comment type="caution">
    <text evidence="2">The sequence shown here is derived from an EMBL/GenBank/DDBJ whole genome shotgun (WGS) entry which is preliminary data.</text>
</comment>
<evidence type="ECO:0000313" key="2">
    <source>
        <dbReference type="EMBL" id="MCL1138992.1"/>
    </source>
</evidence>
<dbReference type="RefSeq" id="WP_248950151.1">
    <property type="nucleotide sequence ID" value="NZ_JAKILB010000006.1"/>
</dbReference>
<protein>
    <recommendedName>
        <fullName evidence="4">Outer membrane protein beta-barrel domain-containing protein</fullName>
    </recommendedName>
</protein>
<proteinExistence type="predicted"/>
<keyword evidence="3" id="KW-1185">Reference proteome</keyword>
<feature type="signal peptide" evidence="1">
    <location>
        <begin position="1"/>
        <end position="20"/>
    </location>
</feature>
<name>A0A9X2CEJ8_9GAMM</name>